<dbReference type="SUPFAM" id="SSF48576">
    <property type="entry name" value="Terpenoid synthases"/>
    <property type="match status" value="1"/>
</dbReference>
<keyword evidence="1" id="KW-0472">Membrane</keyword>
<evidence type="ECO:0000313" key="3">
    <source>
        <dbReference type="Proteomes" id="UP000827721"/>
    </source>
</evidence>
<dbReference type="InterPro" id="IPR008949">
    <property type="entry name" value="Isoprenoid_synthase_dom_sf"/>
</dbReference>
<dbReference type="Proteomes" id="UP000827721">
    <property type="component" value="Unassembled WGS sequence"/>
</dbReference>
<proteinExistence type="predicted"/>
<dbReference type="PANTHER" id="PTHR11626:SF2">
    <property type="entry name" value="SQUALENE SYNTHASE"/>
    <property type="match status" value="1"/>
</dbReference>
<protein>
    <submittedName>
        <fullName evidence="2">Uncharacterized protein</fullName>
    </submittedName>
</protein>
<name>A0ABQ8IEE2_9ROSI</name>
<dbReference type="PANTHER" id="PTHR11626">
    <property type="entry name" value="FARNESYL-DIPHOSPHATE FARNESYLTRANSFERASE"/>
    <property type="match status" value="1"/>
</dbReference>
<gene>
    <name evidence="2" type="ORF">JRO89_XS02G0031000</name>
</gene>
<organism evidence="2 3">
    <name type="scientific">Xanthoceras sorbifolium</name>
    <dbReference type="NCBI Taxonomy" id="99658"/>
    <lineage>
        <taxon>Eukaryota</taxon>
        <taxon>Viridiplantae</taxon>
        <taxon>Streptophyta</taxon>
        <taxon>Embryophyta</taxon>
        <taxon>Tracheophyta</taxon>
        <taxon>Spermatophyta</taxon>
        <taxon>Magnoliopsida</taxon>
        <taxon>eudicotyledons</taxon>
        <taxon>Gunneridae</taxon>
        <taxon>Pentapetalae</taxon>
        <taxon>rosids</taxon>
        <taxon>malvids</taxon>
        <taxon>Sapindales</taxon>
        <taxon>Sapindaceae</taxon>
        <taxon>Xanthoceroideae</taxon>
        <taxon>Xanthoceras</taxon>
    </lineage>
</organism>
<keyword evidence="1" id="KW-0812">Transmembrane</keyword>
<evidence type="ECO:0000256" key="1">
    <source>
        <dbReference type="SAM" id="Phobius"/>
    </source>
</evidence>
<keyword evidence="3" id="KW-1185">Reference proteome</keyword>
<dbReference type="EMBL" id="JAFEMO010000002">
    <property type="protein sequence ID" value="KAH7574993.1"/>
    <property type="molecule type" value="Genomic_DNA"/>
</dbReference>
<comment type="caution">
    <text evidence="2">The sequence shown here is derived from an EMBL/GenBank/DDBJ whole genome shotgun (WGS) entry which is preliminary data.</text>
</comment>
<keyword evidence="1" id="KW-1133">Transmembrane helix</keyword>
<accession>A0ABQ8IEE2</accession>
<feature type="transmembrane region" description="Helical" evidence="1">
    <location>
        <begin position="72"/>
        <end position="95"/>
    </location>
</feature>
<dbReference type="InterPro" id="IPR044844">
    <property type="entry name" value="Trans_IPPS_euk-type"/>
</dbReference>
<dbReference type="Gene3D" id="1.10.600.10">
    <property type="entry name" value="Farnesyl Diphosphate Synthase"/>
    <property type="match status" value="1"/>
</dbReference>
<evidence type="ECO:0000313" key="2">
    <source>
        <dbReference type="EMBL" id="KAH7574993.1"/>
    </source>
</evidence>
<sequence>MIEDYLEDINEIPKPRIFWLREIYSKYVDKIEDLKCEENLVKVVQCLNEMVTDALKYTGDCLNHLSTLNDDAALQFFGALAVKGMGTLVLCYNNIQVFKDKVKLRRGIP</sequence>
<reference evidence="2 3" key="1">
    <citation type="submission" date="2021-02" db="EMBL/GenBank/DDBJ databases">
        <title>Plant Genome Project.</title>
        <authorList>
            <person name="Zhang R.-G."/>
        </authorList>
    </citation>
    <scope>NUCLEOTIDE SEQUENCE [LARGE SCALE GENOMIC DNA]</scope>
    <source>
        <tissue evidence="2">Leaves</tissue>
    </source>
</reference>